<dbReference type="Pfam" id="PF17771">
    <property type="entry name" value="ADAMTS_CR_2"/>
    <property type="match status" value="1"/>
</dbReference>
<evidence type="ECO:0000256" key="4">
    <source>
        <dbReference type="ARBA" id="ARBA00022833"/>
    </source>
</evidence>
<keyword evidence="5" id="KW-0482">Metalloprotease</keyword>
<feature type="chain" id="PRO_5044555702" evidence="10">
    <location>
        <begin position="27"/>
        <end position="1008"/>
    </location>
</feature>
<dbReference type="GO" id="GO:0046872">
    <property type="term" value="F:metal ion binding"/>
    <property type="evidence" value="ECO:0007669"/>
    <property type="project" value="UniProtKB-KW"/>
</dbReference>
<keyword evidence="10" id="KW-0732">Signal</keyword>
<dbReference type="Proteomes" id="UP000092461">
    <property type="component" value="Unassembled WGS sequence"/>
</dbReference>
<dbReference type="VEuPathDB" id="VectorBase:LLONM1_004237"/>
<keyword evidence="6" id="KW-1015">Disulfide bond</keyword>
<feature type="compositionally biased region" description="Basic and acidic residues" evidence="9">
    <location>
        <begin position="741"/>
        <end position="757"/>
    </location>
</feature>
<reference evidence="13" key="3">
    <citation type="submission" date="2020-05" db="UniProtKB">
        <authorList>
            <consortium name="EnsemblMetazoa"/>
        </authorList>
    </citation>
    <scope>IDENTIFICATION</scope>
    <source>
        <strain evidence="13">Jacobina</strain>
    </source>
</reference>
<keyword evidence="2 8" id="KW-0479">Metal-binding</keyword>
<dbReference type="Gene3D" id="3.40.1620.60">
    <property type="match status" value="1"/>
</dbReference>
<proteinExistence type="predicted"/>
<evidence type="ECO:0000256" key="6">
    <source>
        <dbReference type="ARBA" id="ARBA00023157"/>
    </source>
</evidence>
<evidence type="ECO:0000256" key="8">
    <source>
        <dbReference type="PROSITE-ProRule" id="PRU00276"/>
    </source>
</evidence>
<dbReference type="GO" id="GO:0031012">
    <property type="term" value="C:extracellular matrix"/>
    <property type="evidence" value="ECO:0007669"/>
    <property type="project" value="TreeGrafter"/>
</dbReference>
<feature type="signal peptide" evidence="10">
    <location>
        <begin position="1"/>
        <end position="26"/>
    </location>
</feature>
<evidence type="ECO:0000256" key="9">
    <source>
        <dbReference type="SAM" id="MobiDB-lite"/>
    </source>
</evidence>
<evidence type="ECO:0000256" key="10">
    <source>
        <dbReference type="SAM" id="SignalP"/>
    </source>
</evidence>
<feature type="binding site" evidence="8">
    <location>
        <position position="398"/>
    </location>
    <ligand>
        <name>Zn(2+)</name>
        <dbReference type="ChEBI" id="CHEBI:29105"/>
        <note>catalytic</note>
    </ligand>
</feature>
<dbReference type="InterPro" id="IPR050439">
    <property type="entry name" value="ADAMTS_ADAMTS-like"/>
</dbReference>
<dbReference type="InterPro" id="IPR001590">
    <property type="entry name" value="Peptidase_M12B"/>
</dbReference>
<evidence type="ECO:0000256" key="2">
    <source>
        <dbReference type="ARBA" id="ARBA00022723"/>
    </source>
</evidence>
<organism evidence="13 14">
    <name type="scientific">Lutzomyia longipalpis</name>
    <name type="common">Sand fly</name>
    <dbReference type="NCBI Taxonomy" id="7200"/>
    <lineage>
        <taxon>Eukaryota</taxon>
        <taxon>Metazoa</taxon>
        <taxon>Ecdysozoa</taxon>
        <taxon>Arthropoda</taxon>
        <taxon>Hexapoda</taxon>
        <taxon>Insecta</taxon>
        <taxon>Pterygota</taxon>
        <taxon>Neoptera</taxon>
        <taxon>Endopterygota</taxon>
        <taxon>Diptera</taxon>
        <taxon>Nematocera</taxon>
        <taxon>Psychodoidea</taxon>
        <taxon>Psychodidae</taxon>
        <taxon>Lutzomyia</taxon>
        <taxon>Lutzomyia</taxon>
    </lineage>
</organism>
<dbReference type="PROSITE" id="PS50215">
    <property type="entry name" value="ADAM_MEPRO"/>
    <property type="match status" value="1"/>
</dbReference>
<dbReference type="GO" id="GO:0004222">
    <property type="term" value="F:metalloendopeptidase activity"/>
    <property type="evidence" value="ECO:0007669"/>
    <property type="project" value="InterPro"/>
</dbReference>
<dbReference type="EMBL" id="GITU01000239">
    <property type="protein sequence ID" value="MBC1168942.1"/>
    <property type="molecule type" value="Transcribed_RNA"/>
</dbReference>
<keyword evidence="14" id="KW-1185">Reference proteome</keyword>
<dbReference type="VEuPathDB" id="VectorBase:LLOJ009003"/>
<feature type="domain" description="Peptidase M12B" evidence="11">
    <location>
        <begin position="242"/>
        <end position="457"/>
    </location>
</feature>
<dbReference type="GO" id="GO:0006508">
    <property type="term" value="P:proteolysis"/>
    <property type="evidence" value="ECO:0007669"/>
    <property type="project" value="UniProtKB-KW"/>
</dbReference>
<protein>
    <submittedName>
        <fullName evidence="12">Putativedisintegrin and metalloproteinase with thrombospondin motifs 18</fullName>
    </submittedName>
</protein>
<dbReference type="GO" id="GO:0030198">
    <property type="term" value="P:extracellular matrix organization"/>
    <property type="evidence" value="ECO:0007669"/>
    <property type="project" value="TreeGrafter"/>
</dbReference>
<dbReference type="Gene3D" id="3.40.390.10">
    <property type="entry name" value="Collagenase (Catalytic Domain)"/>
    <property type="match status" value="1"/>
</dbReference>
<dbReference type="PANTHER" id="PTHR13723:SF275">
    <property type="entry name" value="STALL, ISOFORM C"/>
    <property type="match status" value="1"/>
</dbReference>
<keyword evidence="12" id="KW-0401">Integrin</keyword>
<dbReference type="InterPro" id="IPR024079">
    <property type="entry name" value="MetalloPept_cat_dom_sf"/>
</dbReference>
<reference evidence="12" key="2">
    <citation type="journal article" date="2020" name="BMC">
        <title>Leishmania infection induces a limited differential gene expression in the sand fly midgut.</title>
        <authorList>
            <person name="Coutinho-Abreu I.V."/>
            <person name="Serafim T.D."/>
            <person name="Meneses C."/>
            <person name="Kamhawi S."/>
            <person name="Oliveira F."/>
            <person name="Valenzuela J.G."/>
        </authorList>
    </citation>
    <scope>NUCLEOTIDE SEQUENCE</scope>
    <source>
        <strain evidence="12">Jacobina</strain>
        <tissue evidence="12">Midgut</tissue>
    </source>
</reference>
<dbReference type="EnsemblMetazoa" id="LLOJ009003-RA">
    <property type="protein sequence ID" value="LLOJ009003-PA"/>
    <property type="gene ID" value="LLOJ009003"/>
</dbReference>
<feature type="region of interest" description="Disordered" evidence="9">
    <location>
        <begin position="736"/>
        <end position="780"/>
    </location>
</feature>
<dbReference type="EMBL" id="AJWK01030743">
    <property type="status" value="NOT_ANNOTATED_CDS"/>
    <property type="molecule type" value="Genomic_DNA"/>
</dbReference>
<feature type="binding site" evidence="8">
    <location>
        <position position="402"/>
    </location>
    <ligand>
        <name>Zn(2+)</name>
        <dbReference type="ChEBI" id="CHEBI:29105"/>
        <note>catalytic</note>
    </ligand>
</feature>
<feature type="active site" evidence="8">
    <location>
        <position position="399"/>
    </location>
</feature>
<keyword evidence="1" id="KW-0645">Protease</keyword>
<feature type="binding site" evidence="8">
    <location>
        <position position="408"/>
    </location>
    <ligand>
        <name>Zn(2+)</name>
        <dbReference type="ChEBI" id="CHEBI:29105"/>
        <note>catalytic</note>
    </ligand>
</feature>
<comment type="caution">
    <text evidence="8">Lacks conserved residue(s) required for the propagation of feature annotation.</text>
</comment>
<evidence type="ECO:0000313" key="14">
    <source>
        <dbReference type="Proteomes" id="UP000092461"/>
    </source>
</evidence>
<evidence type="ECO:0000313" key="13">
    <source>
        <dbReference type="EnsemblMetazoa" id="LLOJ009003-PA"/>
    </source>
</evidence>
<dbReference type="AlphaFoldDB" id="A0A1B0GKN0"/>
<evidence type="ECO:0000256" key="5">
    <source>
        <dbReference type="ARBA" id="ARBA00023049"/>
    </source>
</evidence>
<evidence type="ECO:0000256" key="3">
    <source>
        <dbReference type="ARBA" id="ARBA00022801"/>
    </source>
</evidence>
<keyword evidence="3" id="KW-0378">Hydrolase</keyword>
<dbReference type="PANTHER" id="PTHR13723">
    <property type="entry name" value="ADAMTS A DISINTEGRIN AND METALLOPROTEASE WITH THROMBOSPONDIN MOTIFS PROTEASE"/>
    <property type="match status" value="1"/>
</dbReference>
<dbReference type="InterPro" id="IPR041645">
    <property type="entry name" value="ADAMTS_CR_2"/>
</dbReference>
<sequence>MAAKRKGRNMLLLLFAALYLVDLIHGNHFQVTRNCSVNYRGQKLNEENLHEFLDTHERFLLFGHSDKQRDSNYKLINVIRTNRRRRSTDGNVKIKWEDEDGENVEFILEKSQQLLDDDFVFIHRYSNDSSIIEDSNEMLDDVTECFFTNTQSALDVCDDNLRGVVRHNNQDFVIHPLPERFGSGIHLLVPRRTPQEAPRSNRVERNENFFDVELLREDFEESAGHRRYRRYISAKKTPPNVLHVETAIFVDRDLFRHMAKNYPKNTEMNLIRFVLAMVNGVQLLYHHPSLGYQVNFVLKRLEILHNDPKDLHRSSDIDVFLNSFCMWQRKFNPAADTDVMHFDHAVILTGLDLYVVGKNGKISSQVVGLAPVAGMCTPTSSCTINEGKHFESVFVVAHEIGHNLGMRHDTSENNCDPSLYIMSPTLGSGKITWSKCSREYLSNFLESSQAQCLFDRGHSAHSLDHNAEGILPGERFDADQQCMLKYGKDSVRSRNQPLADICRDLHCQRDRYTWTSHPALEGTYCGEGMWCKSGVCKLKATAFLESSHAPFHRPSIKHFPEKSANFIEGQKLSHYKQEFGKSVTGWSEWSLPSECESGCLYGESGRLKEGSTGLKVSTRTCLDMRVNRKKCLDLNRRYEACTAKQCFNIPPKEFDSDILGMGMQQVALNPDDSCRVFCKTRSGVPKSKNWIFPDGTTCRNAETDFDDPFYCINGRCQKFSCDNSTSNLFKTDPTYCPQSQIREDDSQSNAIEEKPQDEASTQNESHQEDTNESYNSEVAPESSFIKAQIYNNWRMRNNDKQLMTANQHPSMMYKSSSLREMWHVKSGCYFSCMDMAKGIQIVASTTSGVTSIQLCSPDVLPCEKMQTTYEFSSKLCSRYKTKVRGLSGSGMQISPSIEDPDRSCKVACQDEYIGHRFYLVNGEQGYFPFGTKCSKTEKRFCVRGRCLEFGPDNMPLRESHSNLALYHNRKRRRRKRSFLDFAPVNITEKVSQELLDKLLDNVNFTTAF</sequence>
<reference evidence="14" key="1">
    <citation type="submission" date="2012-05" db="EMBL/GenBank/DDBJ databases">
        <title>Whole Genome Assembly of Lutzomyia longipalpis.</title>
        <authorList>
            <person name="Richards S."/>
            <person name="Qu C."/>
            <person name="Dillon R."/>
            <person name="Worley K."/>
            <person name="Scherer S."/>
            <person name="Batterton M."/>
            <person name="Taylor A."/>
            <person name="Hawes A."/>
            <person name="Hernandez B."/>
            <person name="Kovar C."/>
            <person name="Mandapat C."/>
            <person name="Pham C."/>
            <person name="Qu C."/>
            <person name="Jing C."/>
            <person name="Bess C."/>
            <person name="Bandaranaike D."/>
            <person name="Ngo D."/>
            <person name="Ongeri F."/>
            <person name="Arias F."/>
            <person name="Lara F."/>
            <person name="Weissenberger G."/>
            <person name="Kamau G."/>
            <person name="Han H."/>
            <person name="Shen H."/>
            <person name="Dinh H."/>
            <person name="Khalil I."/>
            <person name="Jones J."/>
            <person name="Shafer J."/>
            <person name="Jayaseelan J."/>
            <person name="Quiroz J."/>
            <person name="Blankenburg K."/>
            <person name="Nguyen L."/>
            <person name="Jackson L."/>
            <person name="Francisco L."/>
            <person name="Tang L.-Y."/>
            <person name="Pu L.-L."/>
            <person name="Perales L."/>
            <person name="Lorensuhewa L."/>
            <person name="Munidasa M."/>
            <person name="Coyle M."/>
            <person name="Taylor M."/>
            <person name="Puazo M."/>
            <person name="Firestine M."/>
            <person name="Scheel M."/>
            <person name="Javaid M."/>
            <person name="Wang M."/>
            <person name="Li M."/>
            <person name="Tabassum N."/>
            <person name="Saada N."/>
            <person name="Osuji N."/>
            <person name="Aqrawi P."/>
            <person name="Fu Q."/>
            <person name="Thornton R."/>
            <person name="Raj R."/>
            <person name="Goodspeed R."/>
            <person name="Mata R."/>
            <person name="Najjar R."/>
            <person name="Gubbala S."/>
            <person name="Lee S."/>
            <person name="Denson S."/>
            <person name="Patil S."/>
            <person name="Macmil S."/>
            <person name="Qi S."/>
            <person name="Matskevitch T."/>
            <person name="Palculict T."/>
            <person name="Mathew T."/>
            <person name="Vee V."/>
            <person name="Velamala V."/>
            <person name="Korchina V."/>
            <person name="Cai W."/>
            <person name="Liu W."/>
            <person name="Dai W."/>
            <person name="Zou X."/>
            <person name="Zhu Y."/>
            <person name="Zhang Y."/>
            <person name="Wu Y.-Q."/>
            <person name="Xin Y."/>
            <person name="Nazarath L."/>
            <person name="Kovar C."/>
            <person name="Han Y."/>
            <person name="Muzny D."/>
            <person name="Gibbs R."/>
        </authorList>
    </citation>
    <scope>NUCLEOTIDE SEQUENCE [LARGE SCALE GENOMIC DNA]</scope>
    <source>
        <strain evidence="14">Jacobina</strain>
    </source>
</reference>
<dbReference type="SUPFAM" id="SSF55486">
    <property type="entry name" value="Metalloproteases ('zincins'), catalytic domain"/>
    <property type="match status" value="1"/>
</dbReference>
<keyword evidence="4 8" id="KW-0862">Zinc</keyword>
<accession>A0A1B0GKN0</accession>
<evidence type="ECO:0000256" key="1">
    <source>
        <dbReference type="ARBA" id="ARBA00022670"/>
    </source>
</evidence>
<dbReference type="EMBL" id="AJWK01030744">
    <property type="status" value="NOT_ANNOTATED_CDS"/>
    <property type="molecule type" value="Genomic_DNA"/>
</dbReference>
<evidence type="ECO:0000313" key="12">
    <source>
        <dbReference type="EMBL" id="MBC1168942.1"/>
    </source>
</evidence>
<dbReference type="CDD" id="cd04273">
    <property type="entry name" value="ZnMc_ADAMTS_like"/>
    <property type="match status" value="1"/>
</dbReference>
<dbReference type="GO" id="GO:0007229">
    <property type="term" value="P:integrin-mediated signaling pathway"/>
    <property type="evidence" value="ECO:0007669"/>
    <property type="project" value="UniProtKB-KW"/>
</dbReference>
<evidence type="ECO:0000259" key="11">
    <source>
        <dbReference type="PROSITE" id="PS50215"/>
    </source>
</evidence>
<evidence type="ECO:0000256" key="7">
    <source>
        <dbReference type="ARBA" id="ARBA00023180"/>
    </source>
</evidence>
<keyword evidence="7" id="KW-0325">Glycoprotein</keyword>
<name>A0A1B0GKN0_LUTLO</name>
<dbReference type="Pfam" id="PF01421">
    <property type="entry name" value="Reprolysin"/>
    <property type="match status" value="1"/>
</dbReference>